<comment type="caution">
    <text evidence="2">The sequence shown here is derived from an EMBL/GenBank/DDBJ whole genome shotgun (WGS) entry which is preliminary data.</text>
</comment>
<reference evidence="2 3" key="1">
    <citation type="submission" date="2017-01" db="EMBL/GenBank/DDBJ databases">
        <title>Genome sequence of Rhodoferax antarcticus ANT.BR, a psychrophilic purple nonsulfur bacterium from an Antarctic microbial mat.</title>
        <authorList>
            <person name="Baker J."/>
            <person name="Riester C."/>
            <person name="Skinner B."/>
            <person name="Newell A."/>
            <person name="Swingley W."/>
            <person name="Madigan M."/>
            <person name="Jung D."/>
            <person name="Asao M."/>
            <person name="Chen M."/>
            <person name="Loughlin P."/>
            <person name="Pan H."/>
            <person name="Lin S."/>
            <person name="Li N."/>
            <person name="Shaw J."/>
            <person name="Prado M."/>
            <person name="Sherman C."/>
            <person name="Li X."/>
            <person name="Tang J."/>
            <person name="Blankenship R."/>
            <person name="Zhao T."/>
            <person name="Touchman J."/>
            <person name="Sattley M."/>
        </authorList>
    </citation>
    <scope>NUCLEOTIDE SEQUENCE [LARGE SCALE GENOMIC DNA]</scope>
    <source>
        <strain evidence="2 3">ANT.BR</strain>
    </source>
</reference>
<feature type="signal peptide" evidence="1">
    <location>
        <begin position="1"/>
        <end position="22"/>
    </location>
</feature>
<organism evidence="2 3">
    <name type="scientific">Rhodoferax antarcticus ANT.BR</name>
    <dbReference type="NCBI Taxonomy" id="1111071"/>
    <lineage>
        <taxon>Bacteria</taxon>
        <taxon>Pseudomonadati</taxon>
        <taxon>Pseudomonadota</taxon>
        <taxon>Betaproteobacteria</taxon>
        <taxon>Burkholderiales</taxon>
        <taxon>Comamonadaceae</taxon>
        <taxon>Rhodoferax</taxon>
    </lineage>
</organism>
<feature type="chain" id="PRO_5012118776" evidence="1">
    <location>
        <begin position="23"/>
        <end position="372"/>
    </location>
</feature>
<evidence type="ECO:0000313" key="3">
    <source>
        <dbReference type="Proteomes" id="UP000185911"/>
    </source>
</evidence>
<dbReference type="EMBL" id="MSYM01000020">
    <property type="protein sequence ID" value="OLP04583.1"/>
    <property type="molecule type" value="Genomic_DNA"/>
</dbReference>
<protein>
    <submittedName>
        <fullName evidence="2">Conjugal transfer protein</fullName>
    </submittedName>
</protein>
<sequence>MKSFKSFVVGCLLVATCLQSIAASDKCPNKFPNFISDICWSCMFPFRLWGLNIMKLNNEDFDTDANSTPVCYCFSSLKIGVPIAFWEPAYIVDVHMEPGCLPTLAGLELPLPWKDGQTGSTEITKKSGAGYIYRHSAYYVAPIMYLLESVLDDTCADRSPFDVGWTSEFDPTWDDDQLMMIKMPIAFAFGTLPAILASAPDAASAAVGFPIDSIFWHAGSWGPIYPLGGIVSNYSSNDQVGRLVATRMLAEAHAMSEMAGLFAKGSGRSFACRPGEVGCNSSVTKRAMCAGSPLDMPKALVMQKSQYKIQRIFPVPQTAKLPLGGCCSPIGRSSILMEIGTQAPTKGFRDFGYQVFRKRDCCAGVVSPASAP</sequence>
<dbReference type="RefSeq" id="WP_139313494.1">
    <property type="nucleotide sequence ID" value="NZ_MSYM01000020.1"/>
</dbReference>
<keyword evidence="1" id="KW-0732">Signal</keyword>
<accession>A0A1Q8Y9A6</accession>
<dbReference type="Pfam" id="PF06834">
    <property type="entry name" value="TraU"/>
    <property type="match status" value="1"/>
</dbReference>
<dbReference type="Proteomes" id="UP000185911">
    <property type="component" value="Unassembled WGS sequence"/>
</dbReference>
<dbReference type="AlphaFoldDB" id="A0A1Q8Y9A6"/>
<proteinExistence type="predicted"/>
<dbReference type="InterPro" id="IPR009649">
    <property type="entry name" value="TraU"/>
</dbReference>
<gene>
    <name evidence="2" type="primary">traU</name>
    <name evidence="2" type="ORF">BLL52_4194</name>
</gene>
<keyword evidence="3" id="KW-1185">Reference proteome</keyword>
<evidence type="ECO:0000256" key="1">
    <source>
        <dbReference type="SAM" id="SignalP"/>
    </source>
</evidence>
<name>A0A1Q8Y9A6_9BURK</name>
<evidence type="ECO:0000313" key="2">
    <source>
        <dbReference type="EMBL" id="OLP04583.1"/>
    </source>
</evidence>